<name>A0A6N7Z0T2_9PSEU</name>
<dbReference type="Proteomes" id="UP000440096">
    <property type="component" value="Unassembled WGS sequence"/>
</dbReference>
<evidence type="ECO:0000313" key="2">
    <source>
        <dbReference type="EMBL" id="MTD54319.1"/>
    </source>
</evidence>
<evidence type="ECO:0000313" key="3">
    <source>
        <dbReference type="Proteomes" id="UP000440096"/>
    </source>
</evidence>
<comment type="caution">
    <text evidence="2">The sequence shown here is derived from an EMBL/GenBank/DDBJ whole genome shotgun (WGS) entry which is preliminary data.</text>
</comment>
<feature type="region of interest" description="Disordered" evidence="1">
    <location>
        <begin position="34"/>
        <end position="53"/>
    </location>
</feature>
<keyword evidence="3" id="KW-1185">Reference proteome</keyword>
<organism evidence="2 3">
    <name type="scientific">Amycolatopsis pithecellobii</name>
    <dbReference type="NCBI Taxonomy" id="664692"/>
    <lineage>
        <taxon>Bacteria</taxon>
        <taxon>Bacillati</taxon>
        <taxon>Actinomycetota</taxon>
        <taxon>Actinomycetes</taxon>
        <taxon>Pseudonocardiales</taxon>
        <taxon>Pseudonocardiaceae</taxon>
        <taxon>Amycolatopsis</taxon>
    </lineage>
</organism>
<evidence type="ECO:0000256" key="1">
    <source>
        <dbReference type="SAM" id="MobiDB-lite"/>
    </source>
</evidence>
<dbReference type="AlphaFoldDB" id="A0A6N7Z0T2"/>
<reference evidence="2 3" key="1">
    <citation type="submission" date="2019-11" db="EMBL/GenBank/DDBJ databases">
        <title>Draft genome of Amycolatopsis RM579.</title>
        <authorList>
            <person name="Duangmal K."/>
            <person name="Mingma R."/>
        </authorList>
    </citation>
    <scope>NUCLEOTIDE SEQUENCE [LARGE SCALE GENOMIC DNA]</scope>
    <source>
        <strain evidence="2 3">RM579</strain>
    </source>
</reference>
<dbReference type="EMBL" id="WMBA01000011">
    <property type="protein sequence ID" value="MTD54319.1"/>
    <property type="molecule type" value="Genomic_DNA"/>
</dbReference>
<sequence length="53" mass="5716">MTAGKPEQFPAAMPSGELLTLTSSTAENERVIIEAESHGTSPTMHANDYLVKR</sequence>
<gene>
    <name evidence="2" type="ORF">GKO32_10070</name>
</gene>
<proteinExistence type="predicted"/>
<dbReference type="RefSeq" id="WP_154756545.1">
    <property type="nucleotide sequence ID" value="NZ_WMBA01000011.1"/>
</dbReference>
<protein>
    <submittedName>
        <fullName evidence="2">Uncharacterized protein</fullName>
    </submittedName>
</protein>
<accession>A0A6N7Z0T2</accession>